<keyword evidence="1" id="KW-0677">Repeat</keyword>
<sequence>MSNFIEVIDSIFKVAFGDTLEPDDSVFESLSLAAESGDTEFFRQLVEAESAKIRRKDQPTLLYSAVSVGKETVVKALIEAGADVHAKIEMFFTFDALETAIDKGFINIVKMLLDAGADPNWNNASPGLACVTKAVQKGYADILRLLLERGASVKFGTGFRLLVEAAQKSTPEIVQLLIEAGCNVNTRDYQEDTPLTVACKRANVEIVRVLIAAGANVNKTGMHEYTPLISLLYAEKLNKMLSSHGLAEKLADIEERVLEISKMLINAGADVNCLDSHHGTTPLMMAVQRNNIELVKFLIASNANVNMISQPDPKSLFVGQVKCTNALQLAIQQNLPEIV</sequence>
<dbReference type="InterPro" id="IPR036770">
    <property type="entry name" value="Ankyrin_rpt-contain_sf"/>
</dbReference>
<gene>
    <name evidence="4" type="ORF">FEV09_09710</name>
</gene>
<organism evidence="4 5">
    <name type="scientific">Pseudanabaena catenata USMAC16</name>
    <dbReference type="NCBI Taxonomy" id="1855837"/>
    <lineage>
        <taxon>Bacteria</taxon>
        <taxon>Bacillati</taxon>
        <taxon>Cyanobacteriota</taxon>
        <taxon>Cyanophyceae</taxon>
        <taxon>Pseudanabaenales</taxon>
        <taxon>Pseudanabaenaceae</taxon>
        <taxon>Pseudanabaena</taxon>
    </lineage>
</organism>
<dbReference type="EMBL" id="VBTY01000066">
    <property type="protein sequence ID" value="MDG3494833.1"/>
    <property type="molecule type" value="Genomic_DNA"/>
</dbReference>
<dbReference type="Gene3D" id="1.25.40.20">
    <property type="entry name" value="Ankyrin repeat-containing domain"/>
    <property type="match status" value="2"/>
</dbReference>
<dbReference type="PROSITE" id="PS50088">
    <property type="entry name" value="ANK_REPEAT"/>
    <property type="match status" value="5"/>
</dbReference>
<dbReference type="RefSeq" id="WP_009626929.1">
    <property type="nucleotide sequence ID" value="NZ_VBTY01000066.1"/>
</dbReference>
<protein>
    <submittedName>
        <fullName evidence="4">Ankyrin repeat domain-containing protein</fullName>
    </submittedName>
</protein>
<accession>A0A9X4RHH3</accession>
<dbReference type="Proteomes" id="UP001152872">
    <property type="component" value="Unassembled WGS sequence"/>
</dbReference>
<dbReference type="InterPro" id="IPR002110">
    <property type="entry name" value="Ankyrin_rpt"/>
</dbReference>
<name>A0A9X4RHH3_9CYAN</name>
<dbReference type="SMART" id="SM00248">
    <property type="entry name" value="ANK"/>
    <property type="match status" value="8"/>
</dbReference>
<evidence type="ECO:0000256" key="1">
    <source>
        <dbReference type="ARBA" id="ARBA00022737"/>
    </source>
</evidence>
<dbReference type="Pfam" id="PF12796">
    <property type="entry name" value="Ank_2"/>
    <property type="match status" value="3"/>
</dbReference>
<evidence type="ECO:0000313" key="5">
    <source>
        <dbReference type="Proteomes" id="UP001152872"/>
    </source>
</evidence>
<dbReference type="PANTHER" id="PTHR24126">
    <property type="entry name" value="ANKYRIN REPEAT, PH AND SEC7 DOMAIN CONTAINING PROTEIN SECG-RELATED"/>
    <property type="match status" value="1"/>
</dbReference>
<feature type="repeat" description="ANK" evidence="3">
    <location>
        <begin position="278"/>
        <end position="310"/>
    </location>
</feature>
<comment type="caution">
    <text evidence="4">The sequence shown here is derived from an EMBL/GenBank/DDBJ whole genome shotgun (WGS) entry which is preliminary data.</text>
</comment>
<feature type="repeat" description="ANK" evidence="3">
    <location>
        <begin position="157"/>
        <end position="189"/>
    </location>
</feature>
<dbReference type="SUPFAM" id="SSF48403">
    <property type="entry name" value="Ankyrin repeat"/>
    <property type="match status" value="2"/>
</dbReference>
<proteinExistence type="predicted"/>
<dbReference type="PANTHER" id="PTHR24126:SF14">
    <property type="entry name" value="ANK_REP_REGION DOMAIN-CONTAINING PROTEIN"/>
    <property type="match status" value="1"/>
</dbReference>
<feature type="repeat" description="ANK" evidence="3">
    <location>
        <begin position="57"/>
        <end position="89"/>
    </location>
</feature>
<feature type="repeat" description="ANK" evidence="3">
    <location>
        <begin position="190"/>
        <end position="222"/>
    </location>
</feature>
<reference evidence="4" key="1">
    <citation type="submission" date="2019-05" db="EMBL/GenBank/DDBJ databases">
        <title>Whole genome sequencing of Pseudanabaena catenata USMAC16.</title>
        <authorList>
            <person name="Khan Z."/>
            <person name="Omar W.M."/>
            <person name="Convey P."/>
            <person name="Merican F."/>
            <person name="Najimudin N."/>
        </authorList>
    </citation>
    <scope>NUCLEOTIDE SEQUENCE</scope>
    <source>
        <strain evidence="4">USMAC16</strain>
    </source>
</reference>
<keyword evidence="5" id="KW-1185">Reference proteome</keyword>
<feature type="repeat" description="ANK" evidence="3">
    <location>
        <begin position="96"/>
        <end position="124"/>
    </location>
</feature>
<keyword evidence="2 3" id="KW-0040">ANK repeat</keyword>
<evidence type="ECO:0000256" key="2">
    <source>
        <dbReference type="ARBA" id="ARBA00023043"/>
    </source>
</evidence>
<evidence type="ECO:0000313" key="4">
    <source>
        <dbReference type="EMBL" id="MDG3494833.1"/>
    </source>
</evidence>
<dbReference type="PROSITE" id="PS50297">
    <property type="entry name" value="ANK_REP_REGION"/>
    <property type="match status" value="4"/>
</dbReference>
<dbReference type="AlphaFoldDB" id="A0A9X4RHH3"/>
<evidence type="ECO:0000256" key="3">
    <source>
        <dbReference type="PROSITE-ProRule" id="PRU00023"/>
    </source>
</evidence>